<comment type="caution">
    <text evidence="2">The sequence shown here is derived from an EMBL/GenBank/DDBJ whole genome shotgun (WGS) entry which is preliminary data.</text>
</comment>
<feature type="compositionally biased region" description="Basic and acidic residues" evidence="1">
    <location>
        <begin position="415"/>
        <end position="430"/>
    </location>
</feature>
<organism evidence="2 3">
    <name type="scientific">Favolaschia claudopus</name>
    <dbReference type="NCBI Taxonomy" id="2862362"/>
    <lineage>
        <taxon>Eukaryota</taxon>
        <taxon>Fungi</taxon>
        <taxon>Dikarya</taxon>
        <taxon>Basidiomycota</taxon>
        <taxon>Agaricomycotina</taxon>
        <taxon>Agaricomycetes</taxon>
        <taxon>Agaricomycetidae</taxon>
        <taxon>Agaricales</taxon>
        <taxon>Marasmiineae</taxon>
        <taxon>Mycenaceae</taxon>
        <taxon>Favolaschia</taxon>
    </lineage>
</organism>
<dbReference type="AlphaFoldDB" id="A0AAW0A9V7"/>
<feature type="compositionally biased region" description="Pro residues" evidence="1">
    <location>
        <begin position="204"/>
        <end position="217"/>
    </location>
</feature>
<feature type="compositionally biased region" description="Basic and acidic residues" evidence="1">
    <location>
        <begin position="347"/>
        <end position="356"/>
    </location>
</feature>
<keyword evidence="3" id="KW-1185">Reference proteome</keyword>
<dbReference type="PANTHER" id="PTHR28027:SF1">
    <property type="entry name" value="CAMP INDEPENDENT REGULATORY PROTEIN (AFU_ORTHOLOGUE AFUA_3G09640)"/>
    <property type="match status" value="1"/>
</dbReference>
<feature type="compositionally biased region" description="Low complexity" evidence="1">
    <location>
        <begin position="301"/>
        <end position="313"/>
    </location>
</feature>
<feature type="region of interest" description="Disordered" evidence="1">
    <location>
        <begin position="202"/>
        <end position="432"/>
    </location>
</feature>
<dbReference type="Proteomes" id="UP001362999">
    <property type="component" value="Unassembled WGS sequence"/>
</dbReference>
<evidence type="ECO:0000313" key="3">
    <source>
        <dbReference type="Proteomes" id="UP001362999"/>
    </source>
</evidence>
<feature type="compositionally biased region" description="Pro residues" evidence="1">
    <location>
        <begin position="228"/>
        <end position="240"/>
    </location>
</feature>
<dbReference type="Pfam" id="PF09729">
    <property type="entry name" value="Gti1_Pac2"/>
    <property type="match status" value="1"/>
</dbReference>
<evidence type="ECO:0000256" key="1">
    <source>
        <dbReference type="SAM" id="MobiDB-lite"/>
    </source>
</evidence>
<reference evidence="2 3" key="1">
    <citation type="journal article" date="2024" name="J Genomics">
        <title>Draft genome sequencing and assembly of Favolaschia claudopus CIRM-BRFM 2984 isolated from oak limbs.</title>
        <authorList>
            <person name="Navarro D."/>
            <person name="Drula E."/>
            <person name="Chaduli D."/>
            <person name="Cazenave R."/>
            <person name="Ahrendt S."/>
            <person name="Wang J."/>
            <person name="Lipzen A."/>
            <person name="Daum C."/>
            <person name="Barry K."/>
            <person name="Grigoriev I.V."/>
            <person name="Favel A."/>
            <person name="Rosso M.N."/>
            <person name="Martin F."/>
        </authorList>
    </citation>
    <scope>NUCLEOTIDE SEQUENCE [LARGE SCALE GENOMIC DNA]</scope>
    <source>
        <strain evidence="2 3">CIRM-BRFM 2984</strain>
    </source>
</reference>
<dbReference type="EMBL" id="JAWWNJ010000077">
    <property type="protein sequence ID" value="KAK7005979.1"/>
    <property type="molecule type" value="Genomic_DNA"/>
</dbReference>
<feature type="compositionally biased region" description="Pro residues" evidence="1">
    <location>
        <begin position="247"/>
        <end position="262"/>
    </location>
</feature>
<feature type="compositionally biased region" description="Low complexity" evidence="1">
    <location>
        <begin position="357"/>
        <end position="372"/>
    </location>
</feature>
<accession>A0AAW0A9V7</accession>
<proteinExistence type="predicted"/>
<dbReference type="InterPro" id="IPR018608">
    <property type="entry name" value="Gti1/Pac2"/>
</dbReference>
<gene>
    <name evidence="2" type="ORF">R3P38DRAFT_1725376</name>
</gene>
<sequence>MPPPLPPSQPSQPHQHPTCTNVRIRSVDDAHKIFFAVHKDILAMVTRRLDADERAALRTGCVYAWEERSPNTEITGLGIERFTEGRRWSASRVRDEFLFYYEKYVPLDASQGNEQPPGWEQLVKQTYSVWITTEKGKRKWHLTAYFTQSTVDHLGTVDDLEAVRNLEVPSGMFTSTRVGKRKNTDADASTSNVSRIYAAFPALAPRPTPTPAGPRIPSPSIQMYDPYSRPPSRPQQPPSPVAAYTPDPQPSAPRPDPRPSSQPPELHFSYPSPQNFSEPPPPYQSPIYPRQSPVRPQSYGNNNSATSSYATTRATHRPLHREHSPEPQPQPASGGWYTAPLASFHHQRSDSPRSDYHSGSSSSSSSYASSPGTQLYPLLPGSDSESGGNGGGGTDPRSLPRLLIPNEPPPVNLLHDADDRREDSMRRDLAPLHSLRLHPYRRDPTDDKALRLLGPGRRARVNDRPLALES</sequence>
<protein>
    <submittedName>
        <fullName evidence="2">Camp-independent regulatory protein pac2</fullName>
    </submittedName>
</protein>
<dbReference type="GO" id="GO:0003677">
    <property type="term" value="F:DNA binding"/>
    <property type="evidence" value="ECO:0007669"/>
    <property type="project" value="TreeGrafter"/>
</dbReference>
<evidence type="ECO:0000313" key="2">
    <source>
        <dbReference type="EMBL" id="KAK7005979.1"/>
    </source>
</evidence>
<name>A0AAW0A9V7_9AGAR</name>
<dbReference type="PRINTS" id="PR01217">
    <property type="entry name" value="PRICHEXTENSN"/>
</dbReference>
<dbReference type="PANTHER" id="PTHR28027">
    <property type="entry name" value="TRANSCRIPTIONAL REGULATOR MIT1"/>
    <property type="match status" value="1"/>
</dbReference>